<keyword evidence="2" id="KW-1003">Cell membrane</keyword>
<reference evidence="9 10" key="1">
    <citation type="journal article" date="2015" name="Nature">
        <title>rRNA introns, odd ribosomes, and small enigmatic genomes across a large radiation of phyla.</title>
        <authorList>
            <person name="Brown C.T."/>
            <person name="Hug L.A."/>
            <person name="Thomas B.C."/>
            <person name="Sharon I."/>
            <person name="Castelle C.J."/>
            <person name="Singh A."/>
            <person name="Wilkins M.J."/>
            <person name="Williams K.H."/>
            <person name="Banfield J.F."/>
        </authorList>
    </citation>
    <scope>NUCLEOTIDE SEQUENCE [LARGE SCALE GENOMIC DNA]</scope>
</reference>
<evidence type="ECO:0000259" key="8">
    <source>
        <dbReference type="Pfam" id="PF00884"/>
    </source>
</evidence>
<dbReference type="GO" id="GO:0009244">
    <property type="term" value="P:lipopolysaccharide core region biosynthetic process"/>
    <property type="evidence" value="ECO:0007669"/>
    <property type="project" value="TreeGrafter"/>
</dbReference>
<evidence type="ECO:0000313" key="10">
    <source>
        <dbReference type="Proteomes" id="UP000033935"/>
    </source>
</evidence>
<dbReference type="PANTHER" id="PTHR30443">
    <property type="entry name" value="INNER MEMBRANE PROTEIN"/>
    <property type="match status" value="1"/>
</dbReference>
<evidence type="ECO:0000256" key="3">
    <source>
        <dbReference type="ARBA" id="ARBA00022679"/>
    </source>
</evidence>
<evidence type="ECO:0000256" key="6">
    <source>
        <dbReference type="ARBA" id="ARBA00023136"/>
    </source>
</evidence>
<keyword evidence="4 7" id="KW-0812">Transmembrane</keyword>
<feature type="domain" description="Sulfatase N-terminal" evidence="8">
    <location>
        <begin position="226"/>
        <end position="461"/>
    </location>
</feature>
<dbReference type="PANTHER" id="PTHR30443:SF2">
    <property type="entry name" value="PHOSPHOETHANOLAMINE TRANSFERASE EPTC"/>
    <property type="match status" value="1"/>
</dbReference>
<evidence type="ECO:0000256" key="1">
    <source>
        <dbReference type="ARBA" id="ARBA00004651"/>
    </source>
</evidence>
<keyword evidence="3" id="KW-0808">Transferase</keyword>
<gene>
    <name evidence="9" type="ORF">UT30_C0046G0006</name>
</gene>
<evidence type="ECO:0000256" key="2">
    <source>
        <dbReference type="ARBA" id="ARBA00022475"/>
    </source>
</evidence>
<dbReference type="AlphaFoldDB" id="A0A0G0PXJ4"/>
<dbReference type="EMBL" id="LBWG01000046">
    <property type="protein sequence ID" value="KKR02875.1"/>
    <property type="molecule type" value="Genomic_DNA"/>
</dbReference>
<feature type="transmembrane region" description="Helical" evidence="7">
    <location>
        <begin position="7"/>
        <end position="28"/>
    </location>
</feature>
<accession>A0A0G0PXJ4</accession>
<dbReference type="InterPro" id="IPR058130">
    <property type="entry name" value="PEA_transf_C"/>
</dbReference>
<organism evidence="9 10">
    <name type="scientific">Candidatus Uhrbacteria bacterium GW2011_GWF2_39_13</name>
    <dbReference type="NCBI Taxonomy" id="1618995"/>
    <lineage>
        <taxon>Bacteria</taxon>
        <taxon>Candidatus Uhriibacteriota</taxon>
    </lineage>
</organism>
<dbReference type="InterPro" id="IPR017850">
    <property type="entry name" value="Alkaline_phosphatase_core_sf"/>
</dbReference>
<feature type="non-terminal residue" evidence="9">
    <location>
        <position position="464"/>
    </location>
</feature>
<dbReference type="CDD" id="cd16017">
    <property type="entry name" value="LptA"/>
    <property type="match status" value="1"/>
</dbReference>
<evidence type="ECO:0000256" key="7">
    <source>
        <dbReference type="SAM" id="Phobius"/>
    </source>
</evidence>
<name>A0A0G0PXJ4_9BACT</name>
<feature type="transmembrane region" description="Helical" evidence="7">
    <location>
        <begin position="141"/>
        <end position="163"/>
    </location>
</feature>
<proteinExistence type="predicted"/>
<feature type="transmembrane region" description="Helical" evidence="7">
    <location>
        <begin position="108"/>
        <end position="129"/>
    </location>
</feature>
<evidence type="ECO:0000256" key="5">
    <source>
        <dbReference type="ARBA" id="ARBA00022989"/>
    </source>
</evidence>
<dbReference type="GO" id="GO:0005886">
    <property type="term" value="C:plasma membrane"/>
    <property type="evidence" value="ECO:0007669"/>
    <property type="project" value="UniProtKB-SubCell"/>
</dbReference>
<dbReference type="Proteomes" id="UP000033935">
    <property type="component" value="Unassembled WGS sequence"/>
</dbReference>
<dbReference type="Gene3D" id="3.40.720.10">
    <property type="entry name" value="Alkaline Phosphatase, subunit A"/>
    <property type="match status" value="1"/>
</dbReference>
<evidence type="ECO:0000313" key="9">
    <source>
        <dbReference type="EMBL" id="KKR02875.1"/>
    </source>
</evidence>
<dbReference type="Pfam" id="PF00884">
    <property type="entry name" value="Sulfatase"/>
    <property type="match status" value="1"/>
</dbReference>
<feature type="transmembrane region" description="Helical" evidence="7">
    <location>
        <begin position="40"/>
        <end position="58"/>
    </location>
</feature>
<comment type="subcellular location">
    <subcellularLocation>
        <location evidence="1">Cell membrane</location>
        <topology evidence="1">Multi-pass membrane protein</topology>
    </subcellularLocation>
</comment>
<dbReference type="InterPro" id="IPR040423">
    <property type="entry name" value="PEA_transferase"/>
</dbReference>
<dbReference type="SUPFAM" id="SSF53649">
    <property type="entry name" value="Alkaline phosphatase-like"/>
    <property type="match status" value="1"/>
</dbReference>
<protein>
    <submittedName>
        <fullName evidence="9">Conserved hypothetical membrane protein</fullName>
    </submittedName>
</protein>
<dbReference type="InterPro" id="IPR000917">
    <property type="entry name" value="Sulfatase_N"/>
</dbReference>
<keyword evidence="6 7" id="KW-0472">Membrane</keyword>
<keyword evidence="5 7" id="KW-1133">Transmembrane helix</keyword>
<comment type="caution">
    <text evidence="9">The sequence shown here is derived from an EMBL/GenBank/DDBJ whole genome shotgun (WGS) entry which is preliminary data.</text>
</comment>
<sequence length="464" mass="53999">MKKTFFSMIYILLSFVIFMAGDMIYSFYNSSYDFMPNKRNIVYPLALFLALSLISKLWLRITLIVLIMLSVMAHFFYFQYFGNYIQPIAFMQIFQSTGEVFESLLPEFIAMIVPLLIVKLVASVLIYLNRKFQDKMITFKYSWSGFFAALIIHAAVIWAFVFYSGEKLDEKTARFIYVRPNRHSFENYMRSMNYFVVGILPKVITGHVADFPELNAPFLIQNNPDRNIIFVIGESLRDDRLSLLGYDQKTTPRLDSLNSAEPFVSASIYAGGTMTRSAFAVLTNRIKYPGASNQLITYNNNIFKLAKENGFQTHFISNQSASQLEIVYNLLSAENIDFYTPKEDLPKYLNEVTTQDYDLFSMLKRIDLNKNNFIVLHQRGSHSPFGNKYPEEFAKFEDTYDNTVLYTDHIFTEIYNYLKMNSPKETYFIFTSDHGEMLGEVKGKKGHGWFEKEVYKVPFIFIPI</sequence>
<dbReference type="GO" id="GO:0016776">
    <property type="term" value="F:phosphotransferase activity, phosphate group as acceptor"/>
    <property type="evidence" value="ECO:0007669"/>
    <property type="project" value="TreeGrafter"/>
</dbReference>
<evidence type="ECO:0000256" key="4">
    <source>
        <dbReference type="ARBA" id="ARBA00022692"/>
    </source>
</evidence>